<sequence>MAEVFYNDVTEDFKKLYETREDYDAIIITGKEPNIKEIYVHSLILRTRSSYFHSAFSSSWAKKTDVDFKNQEKNIILELLVASDELGIQRLINYIQEFLIQNCYKFLQYDPIKIFEIIVCYESFDKLKKVSLETFTKNCQDFLQKDIVKILHLITRHKALDNIKEVLLETICKNPYLLFNSDDFLSLEEDMLISILKCDNLKMKECAIWKRLIEWGIVQNPTLNNKVANFTYKDFNKLEKTLHELIKHIRFHQMDREKFMLEVWPLRHLLPDNLIEDILRSYLVSDAVPLYNKFQ</sequence>
<proteinExistence type="predicted"/>
<gene>
    <name evidence="1" type="ORF">SCALOS_LOCUS2183</name>
</gene>
<reference evidence="1" key="1">
    <citation type="submission" date="2021-06" db="EMBL/GenBank/DDBJ databases">
        <authorList>
            <person name="Kallberg Y."/>
            <person name="Tangrot J."/>
            <person name="Rosling A."/>
        </authorList>
    </citation>
    <scope>NUCLEOTIDE SEQUENCE</scope>
    <source>
        <strain evidence="1">AU212A</strain>
    </source>
</reference>
<name>A0ACA9KHZ1_9GLOM</name>
<dbReference type="EMBL" id="CAJVPM010001847">
    <property type="protein sequence ID" value="CAG8474934.1"/>
    <property type="molecule type" value="Genomic_DNA"/>
</dbReference>
<organism evidence="1 2">
    <name type="scientific">Scutellospora calospora</name>
    <dbReference type="NCBI Taxonomy" id="85575"/>
    <lineage>
        <taxon>Eukaryota</taxon>
        <taxon>Fungi</taxon>
        <taxon>Fungi incertae sedis</taxon>
        <taxon>Mucoromycota</taxon>
        <taxon>Glomeromycotina</taxon>
        <taxon>Glomeromycetes</taxon>
        <taxon>Diversisporales</taxon>
        <taxon>Gigasporaceae</taxon>
        <taxon>Scutellospora</taxon>
    </lineage>
</organism>
<protein>
    <submittedName>
        <fullName evidence="1">11871_t:CDS:1</fullName>
    </submittedName>
</protein>
<dbReference type="Proteomes" id="UP000789860">
    <property type="component" value="Unassembled WGS sequence"/>
</dbReference>
<accession>A0ACA9KHZ1</accession>
<comment type="caution">
    <text evidence="1">The sequence shown here is derived from an EMBL/GenBank/DDBJ whole genome shotgun (WGS) entry which is preliminary data.</text>
</comment>
<keyword evidence="2" id="KW-1185">Reference proteome</keyword>
<evidence type="ECO:0000313" key="1">
    <source>
        <dbReference type="EMBL" id="CAG8474934.1"/>
    </source>
</evidence>
<evidence type="ECO:0000313" key="2">
    <source>
        <dbReference type="Proteomes" id="UP000789860"/>
    </source>
</evidence>
<feature type="non-terminal residue" evidence="1">
    <location>
        <position position="295"/>
    </location>
</feature>